<evidence type="ECO:0000256" key="1">
    <source>
        <dbReference type="SAM" id="MobiDB-lite"/>
    </source>
</evidence>
<protein>
    <submittedName>
        <fullName evidence="2">Uncharacterized protein</fullName>
    </submittedName>
</protein>
<organism evidence="2 3">
    <name type="scientific">Trichonephila inaurata madagascariensis</name>
    <dbReference type="NCBI Taxonomy" id="2747483"/>
    <lineage>
        <taxon>Eukaryota</taxon>
        <taxon>Metazoa</taxon>
        <taxon>Ecdysozoa</taxon>
        <taxon>Arthropoda</taxon>
        <taxon>Chelicerata</taxon>
        <taxon>Arachnida</taxon>
        <taxon>Araneae</taxon>
        <taxon>Araneomorphae</taxon>
        <taxon>Entelegynae</taxon>
        <taxon>Araneoidea</taxon>
        <taxon>Nephilidae</taxon>
        <taxon>Trichonephila</taxon>
        <taxon>Trichonephila inaurata</taxon>
    </lineage>
</organism>
<evidence type="ECO:0000313" key="3">
    <source>
        <dbReference type="Proteomes" id="UP000886998"/>
    </source>
</evidence>
<keyword evidence="3" id="KW-1185">Reference proteome</keyword>
<gene>
    <name evidence="2" type="ORF">TNIN_380321</name>
</gene>
<name>A0A8X6X5I8_9ARAC</name>
<reference evidence="2" key="1">
    <citation type="submission" date="2020-08" db="EMBL/GenBank/DDBJ databases">
        <title>Multicomponent nature underlies the extraordinary mechanical properties of spider dragline silk.</title>
        <authorList>
            <person name="Kono N."/>
            <person name="Nakamura H."/>
            <person name="Mori M."/>
            <person name="Yoshida Y."/>
            <person name="Ohtoshi R."/>
            <person name="Malay A.D."/>
            <person name="Moran D.A.P."/>
            <person name="Tomita M."/>
            <person name="Numata K."/>
            <person name="Arakawa K."/>
        </authorList>
    </citation>
    <scope>NUCLEOTIDE SEQUENCE</scope>
</reference>
<sequence length="142" mass="15697">MDAFIRECAHGLLGVSILRHICKRERFQEDAQGEKLRENKRRSPGRKLAVEGLDSCSEKLLSANNRFLPLPAVSLLELLSSPAAATRSRTGTFPQPPSPQGPGMNSDTSDSESENMDTRHERRSPSPPLMPSSPCDLEEELQ</sequence>
<proteinExistence type="predicted"/>
<dbReference type="Proteomes" id="UP000886998">
    <property type="component" value="Unassembled WGS sequence"/>
</dbReference>
<comment type="caution">
    <text evidence="2">The sequence shown here is derived from an EMBL/GenBank/DDBJ whole genome shotgun (WGS) entry which is preliminary data.</text>
</comment>
<feature type="region of interest" description="Disordered" evidence="1">
    <location>
        <begin position="85"/>
        <end position="142"/>
    </location>
</feature>
<evidence type="ECO:0000313" key="2">
    <source>
        <dbReference type="EMBL" id="GFY46409.1"/>
    </source>
</evidence>
<dbReference type="AlphaFoldDB" id="A0A8X6X5I8"/>
<accession>A0A8X6X5I8</accession>
<dbReference type="EMBL" id="BMAV01005380">
    <property type="protein sequence ID" value="GFY46409.1"/>
    <property type="molecule type" value="Genomic_DNA"/>
</dbReference>